<organism evidence="1 2">
    <name type="scientific">Flavobacterium myungsuense</name>
    <dbReference type="NCBI Taxonomy" id="651823"/>
    <lineage>
        <taxon>Bacteria</taxon>
        <taxon>Pseudomonadati</taxon>
        <taxon>Bacteroidota</taxon>
        <taxon>Flavobacteriia</taxon>
        <taxon>Flavobacteriales</taxon>
        <taxon>Flavobacteriaceae</taxon>
        <taxon>Flavobacterium</taxon>
    </lineage>
</organism>
<gene>
    <name evidence="1" type="ORF">ACFQ0S_09155</name>
</gene>
<name>A0ABW3J2S6_9FLAO</name>
<accession>A0ABW3J2S6</accession>
<evidence type="ECO:0000313" key="2">
    <source>
        <dbReference type="Proteomes" id="UP001597051"/>
    </source>
</evidence>
<evidence type="ECO:0000313" key="1">
    <source>
        <dbReference type="EMBL" id="MFD0984639.1"/>
    </source>
</evidence>
<dbReference type="Pfam" id="PF07311">
    <property type="entry name" value="Dodecin"/>
    <property type="match status" value="1"/>
</dbReference>
<dbReference type="EMBL" id="JBHTIZ010000023">
    <property type="protein sequence ID" value="MFD0984639.1"/>
    <property type="molecule type" value="Genomic_DNA"/>
</dbReference>
<comment type="caution">
    <text evidence="1">The sequence shown here is derived from an EMBL/GenBank/DDBJ whole genome shotgun (WGS) entry which is preliminary data.</text>
</comment>
<protein>
    <submittedName>
        <fullName evidence="1">Dodecin domain-containing protein</fullName>
    </submittedName>
</protein>
<reference evidence="2" key="1">
    <citation type="journal article" date="2019" name="Int. J. Syst. Evol. Microbiol.">
        <title>The Global Catalogue of Microorganisms (GCM) 10K type strain sequencing project: providing services to taxonomists for standard genome sequencing and annotation.</title>
        <authorList>
            <consortium name="The Broad Institute Genomics Platform"/>
            <consortium name="The Broad Institute Genome Sequencing Center for Infectious Disease"/>
            <person name="Wu L."/>
            <person name="Ma J."/>
        </authorList>
    </citation>
    <scope>NUCLEOTIDE SEQUENCE [LARGE SCALE GENOMIC DNA]</scope>
    <source>
        <strain evidence="2">CECT 7649</strain>
    </source>
</reference>
<dbReference type="Proteomes" id="UP001597051">
    <property type="component" value="Unassembled WGS sequence"/>
</dbReference>
<dbReference type="InterPro" id="IPR009923">
    <property type="entry name" value="Dodecin"/>
</dbReference>
<sequence>MAIIKIIELISELDNSWIDVVEKAVKIASKTYEIFNQYGLEIQMQRL</sequence>
<keyword evidence="2" id="KW-1185">Reference proteome</keyword>
<dbReference type="RefSeq" id="WP_379755842.1">
    <property type="nucleotide sequence ID" value="NZ_JBHSYB010000024.1"/>
</dbReference>
<proteinExistence type="predicted"/>